<dbReference type="EMBL" id="LR796945">
    <property type="protein sequence ID" value="CAB4177021.1"/>
    <property type="molecule type" value="Genomic_DNA"/>
</dbReference>
<dbReference type="EMBL" id="LR797518">
    <property type="protein sequence ID" value="CAB4222385.1"/>
    <property type="molecule type" value="Genomic_DNA"/>
</dbReference>
<protein>
    <submittedName>
        <fullName evidence="2">Uncharacterized protein</fullName>
    </submittedName>
</protein>
<dbReference type="EMBL" id="LR798378">
    <property type="protein sequence ID" value="CAB5227640.1"/>
    <property type="molecule type" value="Genomic_DNA"/>
</dbReference>
<gene>
    <name evidence="3" type="ORF">UFOVP1065_170</name>
    <name evidence="4" type="ORF">UFOVP1198_139</name>
    <name evidence="5" type="ORF">UFOVP1418_131</name>
    <name evidence="7" type="ORF">UFOVP1524_19</name>
    <name evidence="6" type="ORF">UFOVP1651_19</name>
    <name evidence="1" type="ORF">UFOVP908_230</name>
    <name evidence="2" type="ORF">UFOVP990_139</name>
</gene>
<name>A0A6J5Q681_9CAUD</name>
<evidence type="ECO:0000313" key="1">
    <source>
        <dbReference type="EMBL" id="CAB4171128.1"/>
    </source>
</evidence>
<accession>A0A6J5Q681</accession>
<evidence type="ECO:0000313" key="7">
    <source>
        <dbReference type="EMBL" id="CAB5227640.1"/>
    </source>
</evidence>
<evidence type="ECO:0000313" key="5">
    <source>
        <dbReference type="EMBL" id="CAB4211148.1"/>
    </source>
</evidence>
<proteinExistence type="predicted"/>
<evidence type="ECO:0000313" key="2">
    <source>
        <dbReference type="EMBL" id="CAB4177021.1"/>
    </source>
</evidence>
<dbReference type="EMBL" id="LR797369">
    <property type="protein sequence ID" value="CAB4211148.1"/>
    <property type="molecule type" value="Genomic_DNA"/>
</dbReference>
<dbReference type="EMBL" id="LR797157">
    <property type="protein sequence ID" value="CAB4190799.1"/>
    <property type="molecule type" value="Genomic_DNA"/>
</dbReference>
<dbReference type="EMBL" id="LR797021">
    <property type="protein sequence ID" value="CAB4182197.1"/>
    <property type="molecule type" value="Genomic_DNA"/>
</dbReference>
<dbReference type="EMBL" id="LR796860">
    <property type="protein sequence ID" value="CAB4171128.1"/>
    <property type="molecule type" value="Genomic_DNA"/>
</dbReference>
<evidence type="ECO:0000313" key="3">
    <source>
        <dbReference type="EMBL" id="CAB4182197.1"/>
    </source>
</evidence>
<sequence>MSKEVEKKICTYCESDYKLMYDLDTTSGHPKFCPFCASEVYDEDEVVEDEDE</sequence>
<reference evidence="2" key="1">
    <citation type="submission" date="2020-05" db="EMBL/GenBank/DDBJ databases">
        <authorList>
            <person name="Chiriac C."/>
            <person name="Salcher M."/>
            <person name="Ghai R."/>
            <person name="Kavagutti S V."/>
        </authorList>
    </citation>
    <scope>NUCLEOTIDE SEQUENCE</scope>
</reference>
<evidence type="ECO:0000313" key="6">
    <source>
        <dbReference type="EMBL" id="CAB4222385.1"/>
    </source>
</evidence>
<organism evidence="2">
    <name type="scientific">uncultured Caudovirales phage</name>
    <dbReference type="NCBI Taxonomy" id="2100421"/>
    <lineage>
        <taxon>Viruses</taxon>
        <taxon>Duplodnaviria</taxon>
        <taxon>Heunggongvirae</taxon>
        <taxon>Uroviricota</taxon>
        <taxon>Caudoviricetes</taxon>
        <taxon>Peduoviridae</taxon>
        <taxon>Maltschvirus</taxon>
        <taxon>Maltschvirus maltsch</taxon>
    </lineage>
</organism>
<evidence type="ECO:0000313" key="4">
    <source>
        <dbReference type="EMBL" id="CAB4190799.1"/>
    </source>
</evidence>